<gene>
    <name evidence="1" type="ORF">MLD38_024903</name>
</gene>
<dbReference type="EMBL" id="CM042886">
    <property type="protein sequence ID" value="KAI4340026.1"/>
    <property type="molecule type" value="Genomic_DNA"/>
</dbReference>
<keyword evidence="2" id="KW-1185">Reference proteome</keyword>
<proteinExistence type="predicted"/>
<evidence type="ECO:0000313" key="2">
    <source>
        <dbReference type="Proteomes" id="UP001057402"/>
    </source>
</evidence>
<protein>
    <submittedName>
        <fullName evidence="1">Uncharacterized protein</fullName>
    </submittedName>
</protein>
<organism evidence="1 2">
    <name type="scientific">Melastoma candidum</name>
    <dbReference type="NCBI Taxonomy" id="119954"/>
    <lineage>
        <taxon>Eukaryota</taxon>
        <taxon>Viridiplantae</taxon>
        <taxon>Streptophyta</taxon>
        <taxon>Embryophyta</taxon>
        <taxon>Tracheophyta</taxon>
        <taxon>Spermatophyta</taxon>
        <taxon>Magnoliopsida</taxon>
        <taxon>eudicotyledons</taxon>
        <taxon>Gunneridae</taxon>
        <taxon>Pentapetalae</taxon>
        <taxon>rosids</taxon>
        <taxon>malvids</taxon>
        <taxon>Myrtales</taxon>
        <taxon>Melastomataceae</taxon>
        <taxon>Melastomatoideae</taxon>
        <taxon>Melastomateae</taxon>
        <taxon>Melastoma</taxon>
    </lineage>
</organism>
<reference evidence="2" key="1">
    <citation type="journal article" date="2023" name="Front. Plant Sci.">
        <title>Chromosomal-level genome assembly of Melastoma candidum provides insights into trichome evolution.</title>
        <authorList>
            <person name="Zhong Y."/>
            <person name="Wu W."/>
            <person name="Sun C."/>
            <person name="Zou P."/>
            <person name="Liu Y."/>
            <person name="Dai S."/>
            <person name="Zhou R."/>
        </authorList>
    </citation>
    <scope>NUCLEOTIDE SEQUENCE [LARGE SCALE GENOMIC DNA]</scope>
</reference>
<accession>A0ACB9NVB2</accession>
<comment type="caution">
    <text evidence="1">The sequence shown here is derived from an EMBL/GenBank/DDBJ whole genome shotgun (WGS) entry which is preliminary data.</text>
</comment>
<dbReference type="Proteomes" id="UP001057402">
    <property type="component" value="Chromosome 7"/>
</dbReference>
<sequence>MESEWISLTDELRIDIETHRQRTENLEMELRSEKNCREELEDVVHRSVLNHSRMIEHYSELQEKHNDLVEKHSAVVDWIDEVKKAATKAGTRGKGARSAKLLAAELSAVSVERERERKRLRKENERLKAQLRDTAEAVHAAGELLVWLREAERATSAAKENLGAGQEDNEKPRKQVEKLEKKHKAEMSTMKRYFVESKLPQSALPQTYYAEEDDTEVGHGAASHIDKDQA</sequence>
<evidence type="ECO:0000313" key="1">
    <source>
        <dbReference type="EMBL" id="KAI4340026.1"/>
    </source>
</evidence>
<name>A0ACB9NVB2_9MYRT</name>